<reference evidence="1 2" key="1">
    <citation type="submission" date="2016-10" db="EMBL/GenBank/DDBJ databases">
        <authorList>
            <person name="de Groot N.N."/>
        </authorList>
    </citation>
    <scope>NUCLEOTIDE SEQUENCE [LARGE SCALE GENOMIC DNA]</scope>
    <source>
        <strain evidence="1 2">CPCC 202699</strain>
    </source>
</reference>
<proteinExistence type="predicted"/>
<dbReference type="STRING" id="589385.SAMN05421504_10129"/>
<dbReference type="RefSeq" id="WP_091284987.1">
    <property type="nucleotide sequence ID" value="NZ_FNON01000001.1"/>
</dbReference>
<evidence type="ECO:0000313" key="2">
    <source>
        <dbReference type="Proteomes" id="UP000199515"/>
    </source>
</evidence>
<keyword evidence="2" id="KW-1185">Reference proteome</keyword>
<name>A0A1H2RVE9_9PSEU</name>
<dbReference type="Proteomes" id="UP000199515">
    <property type="component" value="Unassembled WGS sequence"/>
</dbReference>
<dbReference type="SUPFAM" id="SSF56059">
    <property type="entry name" value="Glutathione synthetase ATP-binding domain-like"/>
    <property type="match status" value="1"/>
</dbReference>
<sequence length="418" mass="44554">MLDELRGLAAMTDAQSEGTSPYERPLLPRPIVHSGAELRRFGEDLSGLLDILLSLPGRCFGGSVESFLVAQGRPSRAAGVICRGSTGEFERYGRADSILSGGRFRVIEFNLGSDVGGVDVARVNRAFLRRPDVREFAQRHALAYQDPAESLAARLRRVRGKPDPVVGIVEENGANGSCGQIARALERHGLRVELAELADVHTVDGKIALRDSTAVDVVVRYFFVGHVLRDRAGQRAMDQLVRAHKAGKTVLFTGFDSDVYGSKAALALLHLDAVQAVLSPAERDLVTRLVPWTALVGSGFGIVGPAERRELIDQCLARRTELVLKPAFGNNSVGVRLGARMTGREWADLVRAPVSADCVVQEHVGSDGGQLAGHVANWGVFVGDEGYAGVCLRALAAADRGVVGGSDGTMIGGVFTDG</sequence>
<gene>
    <name evidence="1" type="ORF">SAMN05421504_10129</name>
</gene>
<organism evidence="1 2">
    <name type="scientific">Amycolatopsis xylanica</name>
    <dbReference type="NCBI Taxonomy" id="589385"/>
    <lineage>
        <taxon>Bacteria</taxon>
        <taxon>Bacillati</taxon>
        <taxon>Actinomycetota</taxon>
        <taxon>Actinomycetes</taxon>
        <taxon>Pseudonocardiales</taxon>
        <taxon>Pseudonocardiaceae</taxon>
        <taxon>Amycolatopsis</taxon>
    </lineage>
</organism>
<dbReference type="AlphaFoldDB" id="A0A1H2RVE9"/>
<protein>
    <submittedName>
        <fullName evidence="1">Uncharacterized protein</fullName>
    </submittedName>
</protein>
<dbReference type="EMBL" id="FNON01000001">
    <property type="protein sequence ID" value="SDW23255.1"/>
    <property type="molecule type" value="Genomic_DNA"/>
</dbReference>
<dbReference type="OrthoDB" id="8041036at2"/>
<evidence type="ECO:0000313" key="1">
    <source>
        <dbReference type="EMBL" id="SDW23255.1"/>
    </source>
</evidence>
<accession>A0A1H2RVE9</accession>